<dbReference type="AlphaFoldDB" id="A0A502D4D1"/>
<dbReference type="SMART" id="SM01012">
    <property type="entry name" value="ANTAR"/>
    <property type="match status" value="1"/>
</dbReference>
<dbReference type="Pfam" id="PF13185">
    <property type="entry name" value="GAF_2"/>
    <property type="match status" value="1"/>
</dbReference>
<dbReference type="OrthoDB" id="4935162at2"/>
<evidence type="ECO:0000259" key="3">
    <source>
        <dbReference type="PROSITE" id="PS50921"/>
    </source>
</evidence>
<dbReference type="RefSeq" id="WP_140737270.1">
    <property type="nucleotide sequence ID" value="NZ_RCZM01000001.1"/>
</dbReference>
<dbReference type="PIRSF" id="PIRSF036625">
    <property type="entry name" value="GAF_ANTAR"/>
    <property type="match status" value="1"/>
</dbReference>
<keyword evidence="1" id="KW-0805">Transcription regulation</keyword>
<evidence type="ECO:0000256" key="2">
    <source>
        <dbReference type="ARBA" id="ARBA00023163"/>
    </source>
</evidence>
<proteinExistence type="predicted"/>
<dbReference type="InterPro" id="IPR003018">
    <property type="entry name" value="GAF"/>
</dbReference>
<dbReference type="Gene3D" id="1.10.10.10">
    <property type="entry name" value="Winged helix-like DNA-binding domain superfamily/Winged helix DNA-binding domain"/>
    <property type="match status" value="1"/>
</dbReference>
<evidence type="ECO:0000256" key="1">
    <source>
        <dbReference type="ARBA" id="ARBA00023015"/>
    </source>
</evidence>
<dbReference type="EMBL" id="RCZM01000001">
    <property type="protein sequence ID" value="TPG19620.1"/>
    <property type="molecule type" value="Genomic_DNA"/>
</dbReference>
<dbReference type="InterPro" id="IPR029016">
    <property type="entry name" value="GAF-like_dom_sf"/>
</dbReference>
<protein>
    <submittedName>
        <fullName evidence="4">ANTAR domain-containing protein</fullName>
    </submittedName>
</protein>
<dbReference type="InterPro" id="IPR005561">
    <property type="entry name" value="ANTAR"/>
</dbReference>
<sequence length="236" mass="25467">MAPDRPDLFEALADATRRIGSSADLQSNLDTLINAVRQALPGVDHAGISVSRADGTIETLAGSDPLAFTLDRLQYALGEGPCITAIQDSPVITIEDATTETRWPRYLPPAIALGLRSQMGLRIFLDGKTLGGLNLYATKPGTLRPELEATAQLLAAHVALVLGKARHEDDLMSALDTRTVIGQATGLVMERYKLTDDRAFQYLTHVSQHSNIKLRRVAAEMVQQANDESVPTALQA</sequence>
<evidence type="ECO:0000313" key="4">
    <source>
        <dbReference type="EMBL" id="TPG19620.1"/>
    </source>
</evidence>
<feature type="domain" description="ANTAR" evidence="3">
    <location>
        <begin position="161"/>
        <end position="222"/>
    </location>
</feature>
<accession>A0A502D4D1</accession>
<dbReference type="InterPro" id="IPR012074">
    <property type="entry name" value="GAF_ANTAR"/>
</dbReference>
<organism evidence="4 5">
    <name type="scientific">Pedococcus bigeumensis</name>
    <dbReference type="NCBI Taxonomy" id="433644"/>
    <lineage>
        <taxon>Bacteria</taxon>
        <taxon>Bacillati</taxon>
        <taxon>Actinomycetota</taxon>
        <taxon>Actinomycetes</taxon>
        <taxon>Micrococcales</taxon>
        <taxon>Intrasporangiaceae</taxon>
        <taxon>Pedococcus</taxon>
    </lineage>
</organism>
<gene>
    <name evidence="4" type="ORF">EAH86_03960</name>
</gene>
<keyword evidence="5" id="KW-1185">Reference proteome</keyword>
<dbReference type="GO" id="GO:0003723">
    <property type="term" value="F:RNA binding"/>
    <property type="evidence" value="ECO:0007669"/>
    <property type="project" value="InterPro"/>
</dbReference>
<dbReference type="SUPFAM" id="SSF55781">
    <property type="entry name" value="GAF domain-like"/>
    <property type="match status" value="1"/>
</dbReference>
<name>A0A502D4D1_9MICO</name>
<dbReference type="Pfam" id="PF03861">
    <property type="entry name" value="ANTAR"/>
    <property type="match status" value="1"/>
</dbReference>
<dbReference type="InterPro" id="IPR036388">
    <property type="entry name" value="WH-like_DNA-bd_sf"/>
</dbReference>
<dbReference type="SMART" id="SM00065">
    <property type="entry name" value="GAF"/>
    <property type="match status" value="1"/>
</dbReference>
<dbReference type="PROSITE" id="PS50921">
    <property type="entry name" value="ANTAR"/>
    <property type="match status" value="1"/>
</dbReference>
<reference evidence="4 5" key="1">
    <citation type="journal article" date="2019" name="Environ. Microbiol.">
        <title>Species interactions and distinct microbial communities in high Arctic permafrost affected cryosols are associated with the CH4 and CO2 gas fluxes.</title>
        <authorList>
            <person name="Altshuler I."/>
            <person name="Hamel J."/>
            <person name="Turney S."/>
            <person name="Magnuson E."/>
            <person name="Levesque R."/>
            <person name="Greer C."/>
            <person name="Whyte L.G."/>
        </authorList>
    </citation>
    <scope>NUCLEOTIDE SEQUENCE [LARGE SCALE GENOMIC DNA]</scope>
    <source>
        <strain evidence="4 5">S9.3A</strain>
    </source>
</reference>
<keyword evidence="2" id="KW-0804">Transcription</keyword>
<dbReference type="Gene3D" id="3.30.450.40">
    <property type="match status" value="1"/>
</dbReference>
<comment type="caution">
    <text evidence="4">The sequence shown here is derived from an EMBL/GenBank/DDBJ whole genome shotgun (WGS) entry which is preliminary data.</text>
</comment>
<dbReference type="Proteomes" id="UP000317722">
    <property type="component" value="Unassembled WGS sequence"/>
</dbReference>
<evidence type="ECO:0000313" key="5">
    <source>
        <dbReference type="Proteomes" id="UP000317722"/>
    </source>
</evidence>